<proteinExistence type="predicted"/>
<keyword evidence="3" id="KW-1185">Reference proteome</keyword>
<name>A0A5E4Z739_9BURK</name>
<evidence type="ECO:0000256" key="1">
    <source>
        <dbReference type="SAM" id="MobiDB-lite"/>
    </source>
</evidence>
<evidence type="ECO:0000313" key="2">
    <source>
        <dbReference type="EMBL" id="VVE56477.1"/>
    </source>
</evidence>
<feature type="region of interest" description="Disordered" evidence="1">
    <location>
        <begin position="28"/>
        <end position="72"/>
    </location>
</feature>
<sequence>MIIGNTKQSTPLPAAFAARSRCIGEVARSEAAATEDRRGASPGRGGWEGGGERATAAPLPGATATISAQEKSGQQSAAIEALLHVLIGQHMHARMTTQASR</sequence>
<dbReference type="AlphaFoldDB" id="A0A5E4Z739"/>
<protein>
    <submittedName>
        <fullName evidence="2">Uncharacterized protein</fullName>
    </submittedName>
</protein>
<gene>
    <name evidence="2" type="ORF">PTE30175_04996</name>
</gene>
<organism evidence="2 3">
    <name type="scientific">Pandoraea terrae</name>
    <dbReference type="NCBI Taxonomy" id="1537710"/>
    <lineage>
        <taxon>Bacteria</taxon>
        <taxon>Pseudomonadati</taxon>
        <taxon>Pseudomonadota</taxon>
        <taxon>Betaproteobacteria</taxon>
        <taxon>Burkholderiales</taxon>
        <taxon>Burkholderiaceae</taxon>
        <taxon>Pandoraea</taxon>
    </lineage>
</organism>
<dbReference type="Proteomes" id="UP000414233">
    <property type="component" value="Unassembled WGS sequence"/>
</dbReference>
<accession>A0A5E4Z739</accession>
<reference evidence="2 3" key="1">
    <citation type="submission" date="2019-08" db="EMBL/GenBank/DDBJ databases">
        <authorList>
            <person name="Peeters C."/>
        </authorList>
    </citation>
    <scope>NUCLEOTIDE SEQUENCE [LARGE SCALE GENOMIC DNA]</scope>
    <source>
        <strain evidence="2 3">LMG 30175</strain>
    </source>
</reference>
<evidence type="ECO:0000313" key="3">
    <source>
        <dbReference type="Proteomes" id="UP000414233"/>
    </source>
</evidence>
<dbReference type="EMBL" id="CABPRZ010000032">
    <property type="protein sequence ID" value="VVE56477.1"/>
    <property type="molecule type" value="Genomic_DNA"/>
</dbReference>
<feature type="compositionally biased region" description="Low complexity" evidence="1">
    <location>
        <begin position="53"/>
        <end position="65"/>
    </location>
</feature>